<sequence length="86" mass="9650">MDIVYISNQIKFDILTICGQPAAHAYNLQTDMPLHAIGFNDNGELCRQLENKLQLVADEYNTGKRIANGSVSKELTVWQCIQLVIV</sequence>
<dbReference type="EMBL" id="SOZE01000016">
    <property type="protein sequence ID" value="TFF36346.1"/>
    <property type="molecule type" value="Genomic_DNA"/>
</dbReference>
<evidence type="ECO:0000313" key="1">
    <source>
        <dbReference type="EMBL" id="TFF36346.1"/>
    </source>
</evidence>
<dbReference type="Proteomes" id="UP000297540">
    <property type="component" value="Unassembled WGS sequence"/>
</dbReference>
<protein>
    <submittedName>
        <fullName evidence="1">Uncharacterized protein</fullName>
    </submittedName>
</protein>
<reference evidence="1 2" key="1">
    <citation type="journal article" date="2017" name="Int. J. Syst. Evol. Microbiol.">
        <title>Mucilaginibacterpsychrotolerans sp. nov., isolated from peatlands.</title>
        <authorList>
            <person name="Deng Y."/>
            <person name="Shen L."/>
            <person name="Xu B."/>
            <person name="Liu Y."/>
            <person name="Gu Z."/>
            <person name="Liu H."/>
            <person name="Zhou Y."/>
        </authorList>
    </citation>
    <scope>NUCLEOTIDE SEQUENCE [LARGE SCALE GENOMIC DNA]</scope>
    <source>
        <strain evidence="1 2">NH7-4</strain>
    </source>
</reference>
<evidence type="ECO:0000313" key="2">
    <source>
        <dbReference type="Proteomes" id="UP000297540"/>
    </source>
</evidence>
<name>A0A4Y8SDB1_9SPHI</name>
<keyword evidence="2" id="KW-1185">Reference proteome</keyword>
<comment type="caution">
    <text evidence="1">The sequence shown here is derived from an EMBL/GenBank/DDBJ whole genome shotgun (WGS) entry which is preliminary data.</text>
</comment>
<dbReference type="RefSeq" id="WP_133232280.1">
    <property type="nucleotide sequence ID" value="NZ_SOZE01000016.1"/>
</dbReference>
<proteinExistence type="predicted"/>
<gene>
    <name evidence="1" type="ORF">E2R66_16045</name>
</gene>
<dbReference type="AlphaFoldDB" id="A0A4Y8SDB1"/>
<organism evidence="1 2">
    <name type="scientific">Mucilaginibacter psychrotolerans</name>
    <dbReference type="NCBI Taxonomy" id="1524096"/>
    <lineage>
        <taxon>Bacteria</taxon>
        <taxon>Pseudomonadati</taxon>
        <taxon>Bacteroidota</taxon>
        <taxon>Sphingobacteriia</taxon>
        <taxon>Sphingobacteriales</taxon>
        <taxon>Sphingobacteriaceae</taxon>
        <taxon>Mucilaginibacter</taxon>
    </lineage>
</organism>
<accession>A0A4Y8SDB1</accession>
<dbReference type="OrthoDB" id="798778at2"/>